<evidence type="ECO:0000256" key="7">
    <source>
        <dbReference type="ARBA" id="ARBA00022722"/>
    </source>
</evidence>
<keyword evidence="7" id="KW-0540">Nuclease</keyword>
<dbReference type="GO" id="GO:0043137">
    <property type="term" value="P:DNA replication, removal of RNA primer"/>
    <property type="evidence" value="ECO:0007669"/>
    <property type="project" value="TreeGrafter"/>
</dbReference>
<protein>
    <recommendedName>
        <fullName evidence="6">Ribonuclease H</fullName>
        <ecNumber evidence="5">3.1.26.4</ecNumber>
    </recommendedName>
</protein>
<evidence type="ECO:0000256" key="12">
    <source>
        <dbReference type="SAM" id="MobiDB-lite"/>
    </source>
</evidence>
<dbReference type="GO" id="GO:0003676">
    <property type="term" value="F:nucleic acid binding"/>
    <property type="evidence" value="ECO:0007669"/>
    <property type="project" value="InterPro"/>
</dbReference>
<dbReference type="InterPro" id="IPR012337">
    <property type="entry name" value="RNaseH-like_sf"/>
</dbReference>
<comment type="similarity">
    <text evidence="4">Belongs to the RNase H family.</text>
</comment>
<dbReference type="CDD" id="cd09280">
    <property type="entry name" value="RNase_HI_eukaryote_like"/>
    <property type="match status" value="1"/>
</dbReference>
<dbReference type="SUPFAM" id="SSF55658">
    <property type="entry name" value="L9 N-domain-like"/>
    <property type="match status" value="1"/>
</dbReference>
<dbReference type="FunCoup" id="A0A165DFS0">
    <property type="interactions" value="61"/>
</dbReference>
<dbReference type="Pfam" id="PF01693">
    <property type="entry name" value="Cauli_VI"/>
    <property type="match status" value="1"/>
</dbReference>
<dbReference type="Pfam" id="PF00075">
    <property type="entry name" value="RNase_H"/>
    <property type="match status" value="1"/>
</dbReference>
<evidence type="ECO:0000256" key="4">
    <source>
        <dbReference type="ARBA" id="ARBA00005300"/>
    </source>
</evidence>
<proteinExistence type="inferred from homology"/>
<dbReference type="InterPro" id="IPR037056">
    <property type="entry name" value="RNase_H1_N_sf"/>
</dbReference>
<dbReference type="PANTHER" id="PTHR10642">
    <property type="entry name" value="RIBONUCLEASE H1"/>
    <property type="match status" value="1"/>
</dbReference>
<dbReference type="SUPFAM" id="SSF53098">
    <property type="entry name" value="Ribonuclease H-like"/>
    <property type="match status" value="1"/>
</dbReference>
<name>A0A165DFS0_EXIGL</name>
<keyword evidence="15" id="KW-1185">Reference proteome</keyword>
<keyword evidence="11" id="KW-0460">Magnesium</keyword>
<dbReference type="InterPro" id="IPR050092">
    <property type="entry name" value="RNase_H"/>
</dbReference>
<evidence type="ECO:0000256" key="8">
    <source>
        <dbReference type="ARBA" id="ARBA00022723"/>
    </source>
</evidence>
<dbReference type="InterPro" id="IPR011320">
    <property type="entry name" value="RNase_H1_N"/>
</dbReference>
<organism evidence="14 15">
    <name type="scientific">Exidia glandulosa HHB12029</name>
    <dbReference type="NCBI Taxonomy" id="1314781"/>
    <lineage>
        <taxon>Eukaryota</taxon>
        <taxon>Fungi</taxon>
        <taxon>Dikarya</taxon>
        <taxon>Basidiomycota</taxon>
        <taxon>Agaricomycotina</taxon>
        <taxon>Agaricomycetes</taxon>
        <taxon>Auriculariales</taxon>
        <taxon>Exidiaceae</taxon>
        <taxon>Exidia</taxon>
    </lineage>
</organism>
<dbReference type="AlphaFoldDB" id="A0A165DFS0"/>
<dbReference type="PROSITE" id="PS50879">
    <property type="entry name" value="RNASE_H_1"/>
    <property type="match status" value="1"/>
</dbReference>
<feature type="compositionally biased region" description="Acidic residues" evidence="12">
    <location>
        <begin position="371"/>
        <end position="387"/>
    </location>
</feature>
<dbReference type="GO" id="GO:0046872">
    <property type="term" value="F:metal ion binding"/>
    <property type="evidence" value="ECO:0007669"/>
    <property type="project" value="UniProtKB-KW"/>
</dbReference>
<dbReference type="FunFam" id="3.40.970.10:FF:000002">
    <property type="entry name" value="Ribonuclease H"/>
    <property type="match status" value="1"/>
</dbReference>
<dbReference type="Gene3D" id="3.40.970.10">
    <property type="entry name" value="Ribonuclease H1, N-terminal domain"/>
    <property type="match status" value="1"/>
</dbReference>
<dbReference type="EC" id="3.1.26.4" evidence="5"/>
<evidence type="ECO:0000256" key="3">
    <source>
        <dbReference type="ARBA" id="ARBA00004065"/>
    </source>
</evidence>
<comment type="cofactor">
    <cofactor evidence="2">
        <name>Mg(2+)</name>
        <dbReference type="ChEBI" id="CHEBI:18420"/>
    </cofactor>
</comment>
<dbReference type="InterPro" id="IPR002156">
    <property type="entry name" value="RNaseH_domain"/>
</dbReference>
<keyword evidence="9" id="KW-0255">Endonuclease</keyword>
<evidence type="ECO:0000256" key="6">
    <source>
        <dbReference type="ARBA" id="ARBA00017721"/>
    </source>
</evidence>
<evidence type="ECO:0000256" key="10">
    <source>
        <dbReference type="ARBA" id="ARBA00022801"/>
    </source>
</evidence>
<dbReference type="OrthoDB" id="245563at2759"/>
<dbReference type="STRING" id="1314781.A0A165DFS0"/>
<keyword evidence="10" id="KW-0378">Hydrolase</keyword>
<dbReference type="InParanoid" id="A0A165DFS0"/>
<evidence type="ECO:0000313" key="14">
    <source>
        <dbReference type="EMBL" id="KZV84448.1"/>
    </source>
</evidence>
<dbReference type="Proteomes" id="UP000077266">
    <property type="component" value="Unassembled WGS sequence"/>
</dbReference>
<dbReference type="InterPro" id="IPR009027">
    <property type="entry name" value="Ribosomal_bL9/RNase_H1_N"/>
</dbReference>
<evidence type="ECO:0000256" key="1">
    <source>
        <dbReference type="ARBA" id="ARBA00000077"/>
    </source>
</evidence>
<feature type="region of interest" description="Disordered" evidence="12">
    <location>
        <begin position="318"/>
        <end position="403"/>
    </location>
</feature>
<dbReference type="InterPro" id="IPR036397">
    <property type="entry name" value="RNaseH_sf"/>
</dbReference>
<comment type="function">
    <text evidence="3">Endonuclease that specifically degrades the RNA of RNA-DNA hybrids.</text>
</comment>
<evidence type="ECO:0000313" key="15">
    <source>
        <dbReference type="Proteomes" id="UP000077266"/>
    </source>
</evidence>
<keyword evidence="8" id="KW-0479">Metal-binding</keyword>
<dbReference type="GO" id="GO:0004523">
    <property type="term" value="F:RNA-DNA hybrid ribonuclease activity"/>
    <property type="evidence" value="ECO:0007669"/>
    <property type="project" value="UniProtKB-EC"/>
</dbReference>
<evidence type="ECO:0000256" key="5">
    <source>
        <dbReference type="ARBA" id="ARBA00012180"/>
    </source>
</evidence>
<dbReference type="EMBL" id="KV426224">
    <property type="protein sequence ID" value="KZV84448.1"/>
    <property type="molecule type" value="Genomic_DNA"/>
</dbReference>
<feature type="domain" description="RNase H type-1" evidence="13">
    <location>
        <begin position="110"/>
        <end position="283"/>
    </location>
</feature>
<evidence type="ECO:0000256" key="11">
    <source>
        <dbReference type="ARBA" id="ARBA00022842"/>
    </source>
</evidence>
<evidence type="ECO:0000256" key="2">
    <source>
        <dbReference type="ARBA" id="ARBA00001946"/>
    </source>
</evidence>
<comment type="catalytic activity">
    <reaction evidence="1">
        <text>Endonucleolytic cleavage to 5'-phosphomonoester.</text>
        <dbReference type="EC" id="3.1.26.4"/>
    </reaction>
</comment>
<dbReference type="PANTHER" id="PTHR10642:SF26">
    <property type="entry name" value="RIBONUCLEASE H1"/>
    <property type="match status" value="1"/>
</dbReference>
<accession>A0A165DFS0</accession>
<feature type="region of interest" description="Disordered" evidence="12">
    <location>
        <begin position="73"/>
        <end position="103"/>
    </location>
</feature>
<gene>
    <name evidence="14" type="ORF">EXIGLDRAFT_842179</name>
</gene>
<evidence type="ECO:0000256" key="9">
    <source>
        <dbReference type="ARBA" id="ARBA00022759"/>
    </source>
</evidence>
<reference evidence="14 15" key="1">
    <citation type="journal article" date="2016" name="Mol. Biol. Evol.">
        <title>Comparative Genomics of Early-Diverging Mushroom-Forming Fungi Provides Insights into the Origins of Lignocellulose Decay Capabilities.</title>
        <authorList>
            <person name="Nagy L.G."/>
            <person name="Riley R."/>
            <person name="Tritt A."/>
            <person name="Adam C."/>
            <person name="Daum C."/>
            <person name="Floudas D."/>
            <person name="Sun H."/>
            <person name="Yadav J.S."/>
            <person name="Pangilinan J."/>
            <person name="Larsson K.H."/>
            <person name="Matsuura K."/>
            <person name="Barry K."/>
            <person name="Labutti K."/>
            <person name="Kuo R."/>
            <person name="Ohm R.A."/>
            <person name="Bhattacharya S.S."/>
            <person name="Shirouzu T."/>
            <person name="Yoshinaga Y."/>
            <person name="Martin F.M."/>
            <person name="Grigoriev I.V."/>
            <person name="Hibbett D.S."/>
        </authorList>
    </citation>
    <scope>NUCLEOTIDE SEQUENCE [LARGE SCALE GENOMIC DNA]</scope>
    <source>
        <strain evidence="14 15">HHB12029</strain>
    </source>
</reference>
<sequence>MAKAAKSKSKTKGGYYAVAVGFRPGIYRTWPEAQKQTDGYSCPKQEKFPTLQQAEAYMTKHGAALYIASTSARTSSEHSTHTNSSGAPLRQFKKGKKRSSPFDDVPVDEEHLWEVVYTDGACSNNGKAAHLALAGVGVWFGHGDPRNISERCPGDQTNNRAELIAIIRALEQIPPGSKPLLIKTDSSYSIDSVYNWVPNFLAKSQRLLDALEEKGERPTPAARVWKTSDGKDVKNQALLHYLVTLLQYRKRVLKQEWRLQYVKGHNGEEGNEGADGLAVGGARMGWVEEDDWDAKREGLQDQIDGTFLAWGDREKERAKEVGLEDTDNLPSDAEVNADSDADEWDFDEDMLDAIDPPSPVKKEPPSQLLALDEDEDEDEDPFADLTEEQLAQLESPARPSGST</sequence>
<dbReference type="Gene3D" id="3.30.420.10">
    <property type="entry name" value="Ribonuclease H-like superfamily/Ribonuclease H"/>
    <property type="match status" value="1"/>
</dbReference>
<feature type="compositionally biased region" description="Acidic residues" evidence="12">
    <location>
        <begin position="335"/>
        <end position="352"/>
    </location>
</feature>
<evidence type="ECO:0000259" key="13">
    <source>
        <dbReference type="PROSITE" id="PS50879"/>
    </source>
</evidence>